<evidence type="ECO:0000256" key="2">
    <source>
        <dbReference type="SAM" id="Phobius"/>
    </source>
</evidence>
<feature type="transmembrane region" description="Helical" evidence="2">
    <location>
        <begin position="164"/>
        <end position="181"/>
    </location>
</feature>
<sequence>MTVHENEPAKADSAQCLYEFSGRDSEPPSLAVLIDIVDYFPQSHSFSQNSISIVQEQNHAAKMQRLSNQHMQLAMRSALRPQLSQHVVVARRALLSTTSARCRNDAGSKIKTTTTTTTAQQQQQQQQQAAKKPAATTAGESGNGNPELPKFSLDGLGVGRNMKAFLIVVLCIFGTMETWFYCKAIWRWWYGEQGLAVTAGDK</sequence>
<evidence type="ECO:0000256" key="1">
    <source>
        <dbReference type="SAM" id="MobiDB-lite"/>
    </source>
</evidence>
<protein>
    <submittedName>
        <fullName evidence="3">Uncharacterized protein</fullName>
    </submittedName>
</protein>
<dbReference type="Proteomes" id="UP001144673">
    <property type="component" value="Chromosome 4"/>
</dbReference>
<name>A0A9W8Q954_AKAMU</name>
<dbReference type="AlphaFoldDB" id="A0A9W8Q954"/>
<keyword evidence="4" id="KW-1185">Reference proteome</keyword>
<keyword evidence="2" id="KW-1133">Transmembrane helix</keyword>
<gene>
    <name evidence="3" type="ORF">LMH87_011152</name>
</gene>
<feature type="compositionally biased region" description="Low complexity" evidence="1">
    <location>
        <begin position="111"/>
        <end position="138"/>
    </location>
</feature>
<comment type="caution">
    <text evidence="3">The sequence shown here is derived from an EMBL/GenBank/DDBJ whole genome shotgun (WGS) entry which is preliminary data.</text>
</comment>
<dbReference type="GeneID" id="80898311"/>
<dbReference type="EMBL" id="JAJHUN010000009">
    <property type="protein sequence ID" value="KAJ4150400.1"/>
    <property type="molecule type" value="Genomic_DNA"/>
</dbReference>
<dbReference type="RefSeq" id="XP_056052114.1">
    <property type="nucleotide sequence ID" value="XM_056200246.1"/>
</dbReference>
<evidence type="ECO:0000313" key="3">
    <source>
        <dbReference type="EMBL" id="KAJ4150400.1"/>
    </source>
</evidence>
<proteinExistence type="predicted"/>
<accession>A0A9W8Q954</accession>
<evidence type="ECO:0000313" key="4">
    <source>
        <dbReference type="Proteomes" id="UP001144673"/>
    </source>
</evidence>
<feature type="region of interest" description="Disordered" evidence="1">
    <location>
        <begin position="105"/>
        <end position="148"/>
    </location>
</feature>
<dbReference type="KEGG" id="amus:LMH87_011152"/>
<reference evidence="3" key="1">
    <citation type="journal article" date="2023" name="Access Microbiol">
        <title>De-novo genome assembly for Akanthomyces muscarius, a biocontrol agent of insect agricultural pests.</title>
        <authorList>
            <person name="Erdos Z."/>
            <person name="Studholme D.J."/>
            <person name="Raymond B."/>
            <person name="Sharma M."/>
        </authorList>
    </citation>
    <scope>NUCLEOTIDE SEQUENCE</scope>
    <source>
        <strain evidence="3">Ve6</strain>
    </source>
</reference>
<keyword evidence="2" id="KW-0472">Membrane</keyword>
<organism evidence="3 4">
    <name type="scientific">Akanthomyces muscarius</name>
    <name type="common">Entomopathogenic fungus</name>
    <name type="synonym">Lecanicillium muscarium</name>
    <dbReference type="NCBI Taxonomy" id="2231603"/>
    <lineage>
        <taxon>Eukaryota</taxon>
        <taxon>Fungi</taxon>
        <taxon>Dikarya</taxon>
        <taxon>Ascomycota</taxon>
        <taxon>Pezizomycotina</taxon>
        <taxon>Sordariomycetes</taxon>
        <taxon>Hypocreomycetidae</taxon>
        <taxon>Hypocreales</taxon>
        <taxon>Cordycipitaceae</taxon>
        <taxon>Akanthomyces</taxon>
    </lineage>
</organism>
<keyword evidence="2" id="KW-0812">Transmembrane</keyword>